<protein>
    <submittedName>
        <fullName evidence="2">Uncharacterized protein</fullName>
    </submittedName>
</protein>
<evidence type="ECO:0000313" key="3">
    <source>
        <dbReference type="Proteomes" id="UP000053927"/>
    </source>
</evidence>
<name>R7RVJ8_STEHR</name>
<dbReference type="KEGG" id="shs:STEHIDRAFT_116800"/>
<evidence type="ECO:0000313" key="2">
    <source>
        <dbReference type="EMBL" id="EIM79096.1"/>
    </source>
</evidence>
<proteinExistence type="predicted"/>
<dbReference type="eggNOG" id="ENOG502SVAK">
    <property type="taxonomic scope" value="Eukaryota"/>
</dbReference>
<dbReference type="AlphaFoldDB" id="R7RVJ8"/>
<dbReference type="EMBL" id="JH687412">
    <property type="protein sequence ID" value="EIM79096.1"/>
    <property type="molecule type" value="Genomic_DNA"/>
</dbReference>
<dbReference type="OrthoDB" id="3267069at2759"/>
<organism evidence="2 3">
    <name type="scientific">Stereum hirsutum (strain FP-91666)</name>
    <name type="common">White-rot fungus</name>
    <dbReference type="NCBI Taxonomy" id="721885"/>
    <lineage>
        <taxon>Eukaryota</taxon>
        <taxon>Fungi</taxon>
        <taxon>Dikarya</taxon>
        <taxon>Basidiomycota</taxon>
        <taxon>Agaricomycotina</taxon>
        <taxon>Agaricomycetes</taxon>
        <taxon>Russulales</taxon>
        <taxon>Stereaceae</taxon>
        <taxon>Stereum</taxon>
    </lineage>
</organism>
<evidence type="ECO:0000256" key="1">
    <source>
        <dbReference type="SAM" id="MobiDB-lite"/>
    </source>
</evidence>
<dbReference type="RefSeq" id="XP_007311804.1">
    <property type="nucleotide sequence ID" value="XM_007311742.1"/>
</dbReference>
<gene>
    <name evidence="2" type="ORF">STEHIDRAFT_116800</name>
</gene>
<feature type="compositionally biased region" description="Basic and acidic residues" evidence="1">
    <location>
        <begin position="319"/>
        <end position="339"/>
    </location>
</feature>
<dbReference type="Proteomes" id="UP000053927">
    <property type="component" value="Unassembled WGS sequence"/>
</dbReference>
<feature type="region of interest" description="Disordered" evidence="1">
    <location>
        <begin position="319"/>
        <end position="356"/>
    </location>
</feature>
<accession>R7RVJ8</accession>
<keyword evidence="3" id="KW-1185">Reference proteome</keyword>
<dbReference type="GeneID" id="18795992"/>
<reference evidence="3" key="1">
    <citation type="journal article" date="2012" name="Science">
        <title>The Paleozoic origin of enzymatic lignin decomposition reconstructed from 31 fungal genomes.</title>
        <authorList>
            <person name="Floudas D."/>
            <person name="Binder M."/>
            <person name="Riley R."/>
            <person name="Barry K."/>
            <person name="Blanchette R.A."/>
            <person name="Henrissat B."/>
            <person name="Martinez A.T."/>
            <person name="Otillar R."/>
            <person name="Spatafora J.W."/>
            <person name="Yadav J.S."/>
            <person name="Aerts A."/>
            <person name="Benoit I."/>
            <person name="Boyd A."/>
            <person name="Carlson A."/>
            <person name="Copeland A."/>
            <person name="Coutinho P.M."/>
            <person name="de Vries R.P."/>
            <person name="Ferreira P."/>
            <person name="Findley K."/>
            <person name="Foster B."/>
            <person name="Gaskell J."/>
            <person name="Glotzer D."/>
            <person name="Gorecki P."/>
            <person name="Heitman J."/>
            <person name="Hesse C."/>
            <person name="Hori C."/>
            <person name="Igarashi K."/>
            <person name="Jurgens J.A."/>
            <person name="Kallen N."/>
            <person name="Kersten P."/>
            <person name="Kohler A."/>
            <person name="Kuees U."/>
            <person name="Kumar T.K.A."/>
            <person name="Kuo A."/>
            <person name="LaButti K."/>
            <person name="Larrondo L.F."/>
            <person name="Lindquist E."/>
            <person name="Ling A."/>
            <person name="Lombard V."/>
            <person name="Lucas S."/>
            <person name="Lundell T."/>
            <person name="Martin R."/>
            <person name="McLaughlin D.J."/>
            <person name="Morgenstern I."/>
            <person name="Morin E."/>
            <person name="Murat C."/>
            <person name="Nagy L.G."/>
            <person name="Nolan M."/>
            <person name="Ohm R.A."/>
            <person name="Patyshakuliyeva A."/>
            <person name="Rokas A."/>
            <person name="Ruiz-Duenas F.J."/>
            <person name="Sabat G."/>
            <person name="Salamov A."/>
            <person name="Samejima M."/>
            <person name="Schmutz J."/>
            <person name="Slot J.C."/>
            <person name="St John F."/>
            <person name="Stenlid J."/>
            <person name="Sun H."/>
            <person name="Sun S."/>
            <person name="Syed K."/>
            <person name="Tsang A."/>
            <person name="Wiebenga A."/>
            <person name="Young D."/>
            <person name="Pisabarro A."/>
            <person name="Eastwood D.C."/>
            <person name="Martin F."/>
            <person name="Cullen D."/>
            <person name="Grigoriev I.V."/>
            <person name="Hibbett D.S."/>
        </authorList>
    </citation>
    <scope>NUCLEOTIDE SEQUENCE [LARGE SCALE GENOMIC DNA]</scope>
    <source>
        <strain evidence="3">FP-91666</strain>
    </source>
</reference>
<sequence length="356" mass="40045">MTFDVADFRRYMESSQNTAHIDGVLAEVRGQMDTSNFLYPLKNLPTLDERTIIYTDTDGNSTLLFNEGSSESEGIEAIFVVQGVLWDFTLPPILAKTDLPRRVQFAKQSVVIHGWGNKHFVEDRQAIEAIHQKMSANYKEGTLKPWDGLNTTDSDMTSKEYSNRYFTPIQHANGELSIPFGSNVDPYQHLSRAATSNMVHLSTNEVGYYQYIPIHRRKTGFVCFNPAQFRAGQLVQIQIAFKTVPSGGKTIQHRLICQLKSIAMLDNAMQQTYESIVRARNEHQKAGRGIAIKRPIGYLQFSPAGEMSTKKVRTEEHIERVDESMAESKEGESGAEGRFRNGSLNIDGLSLNDDIA</sequence>
<dbReference type="OMA" id="CHNANQS"/>